<accession>A0A915PCT0</accession>
<dbReference type="AlphaFoldDB" id="A0A915PCT0"/>
<keyword evidence="1" id="KW-1185">Reference proteome</keyword>
<name>A0A915PCT0_9BILA</name>
<proteinExistence type="predicted"/>
<evidence type="ECO:0000313" key="1">
    <source>
        <dbReference type="Proteomes" id="UP000887560"/>
    </source>
</evidence>
<reference evidence="2" key="1">
    <citation type="submission" date="2022-11" db="UniProtKB">
        <authorList>
            <consortium name="WormBaseParasite"/>
        </authorList>
    </citation>
    <scope>IDENTIFICATION</scope>
</reference>
<evidence type="ECO:0000313" key="2">
    <source>
        <dbReference type="WBParaSite" id="scf7180000424096.g12279"/>
    </source>
</evidence>
<dbReference type="Proteomes" id="UP000887560">
    <property type="component" value="Unplaced"/>
</dbReference>
<sequence>MKSLFFVNIFNPCCSRLFIQSTIYLNKLIIRFYSQQDKPLMYQLEHVQKRLEFTTPLMFKMRMDYTFLRKDVFLDDQIMGVTRSGLNEIMHHFGTIAVAGNLLRANIDAQALNIVPILEDGTVRLQKRNGGGAVSDTSQKEQLNTLTTINSMDKISELKNINLKENSGSMYSVTDRLELEEERTARKSRCVL</sequence>
<organism evidence="1 2">
    <name type="scientific">Meloidogyne floridensis</name>
    <dbReference type="NCBI Taxonomy" id="298350"/>
    <lineage>
        <taxon>Eukaryota</taxon>
        <taxon>Metazoa</taxon>
        <taxon>Ecdysozoa</taxon>
        <taxon>Nematoda</taxon>
        <taxon>Chromadorea</taxon>
        <taxon>Rhabditida</taxon>
        <taxon>Tylenchina</taxon>
        <taxon>Tylenchomorpha</taxon>
        <taxon>Tylenchoidea</taxon>
        <taxon>Meloidogynidae</taxon>
        <taxon>Meloidogyninae</taxon>
        <taxon>Meloidogyne</taxon>
    </lineage>
</organism>
<dbReference type="WBParaSite" id="scf7180000424096.g12279">
    <property type="protein sequence ID" value="scf7180000424096.g12279"/>
    <property type="gene ID" value="scf7180000424096.g12279"/>
</dbReference>
<protein>
    <submittedName>
        <fullName evidence="2">Uncharacterized protein</fullName>
    </submittedName>
</protein>